<gene>
    <name evidence="3" type="ORF">ABEG18_13855</name>
</gene>
<dbReference type="AlphaFoldDB" id="A0AAU7JNL4"/>
<dbReference type="SUPFAM" id="SSF56300">
    <property type="entry name" value="Metallo-dependent phosphatases"/>
    <property type="match status" value="1"/>
</dbReference>
<evidence type="ECO:0000256" key="1">
    <source>
        <dbReference type="ARBA" id="ARBA00008950"/>
    </source>
</evidence>
<protein>
    <submittedName>
        <fullName evidence="3">Metallophosphoesterase family protein</fullName>
    </submittedName>
</protein>
<feature type="domain" description="Calcineurin-like phosphoesterase" evidence="2">
    <location>
        <begin position="1"/>
        <end position="133"/>
    </location>
</feature>
<sequence>MTVFFTSDTHFGDPRVLRIDRRPFASLKEHDEALIANWNAVVGPADEVWHLGDFALGKPDGQADALLDRLAGTKHLVIGNNDGPATVASTRWASVQHYAEMELDGVKLVMCHYPFRTWNRMGQGVLDLHGHSHGKLTPAPRQYDVGVDVHDFRPATLEEVRRRRRRAPASLAPAPA</sequence>
<evidence type="ECO:0000313" key="3">
    <source>
        <dbReference type="EMBL" id="XBO41765.1"/>
    </source>
</evidence>
<name>A0AAU7JNL4_9HYPH</name>
<dbReference type="Pfam" id="PF12850">
    <property type="entry name" value="Metallophos_2"/>
    <property type="match status" value="1"/>
</dbReference>
<reference evidence="3" key="1">
    <citation type="submission" date="2024-05" db="EMBL/GenBank/DDBJ databases">
        <authorList>
            <person name="Kim S."/>
            <person name="Heo J."/>
            <person name="Choi H."/>
            <person name="Choi Y."/>
            <person name="Kwon S.-W."/>
            <person name="Kim Y."/>
        </authorList>
    </citation>
    <scope>NUCLEOTIDE SEQUENCE</scope>
    <source>
        <strain evidence="3">KACC 23698</strain>
    </source>
</reference>
<proteinExistence type="inferred from homology"/>
<dbReference type="InterPro" id="IPR029052">
    <property type="entry name" value="Metallo-depent_PP-like"/>
</dbReference>
<accession>A0AAU7JNL4</accession>
<dbReference type="EMBL" id="CP157484">
    <property type="protein sequence ID" value="XBO41765.1"/>
    <property type="molecule type" value="Genomic_DNA"/>
</dbReference>
<dbReference type="RefSeq" id="WP_406858612.1">
    <property type="nucleotide sequence ID" value="NZ_CP157484.1"/>
</dbReference>
<organism evidence="3">
    <name type="scientific">Alsobacter sp. KACC 23698</name>
    <dbReference type="NCBI Taxonomy" id="3149229"/>
    <lineage>
        <taxon>Bacteria</taxon>
        <taxon>Pseudomonadati</taxon>
        <taxon>Pseudomonadota</taxon>
        <taxon>Alphaproteobacteria</taxon>
        <taxon>Hyphomicrobiales</taxon>
        <taxon>Alsobacteraceae</taxon>
        <taxon>Alsobacter</taxon>
    </lineage>
</organism>
<dbReference type="Gene3D" id="3.60.21.10">
    <property type="match status" value="1"/>
</dbReference>
<comment type="similarity">
    <text evidence="1">Belongs to the metallophosphoesterase superfamily. YfcE family.</text>
</comment>
<dbReference type="InterPro" id="IPR024654">
    <property type="entry name" value="Calcineurin-like_PHP_lpxH"/>
</dbReference>
<evidence type="ECO:0000259" key="2">
    <source>
        <dbReference type="Pfam" id="PF12850"/>
    </source>
</evidence>